<feature type="compositionally biased region" description="Polar residues" evidence="1">
    <location>
        <begin position="262"/>
        <end position="289"/>
    </location>
</feature>
<feature type="compositionally biased region" description="Polar residues" evidence="1">
    <location>
        <begin position="324"/>
        <end position="338"/>
    </location>
</feature>
<dbReference type="AlphaFoldDB" id="A0A6A4WC77"/>
<dbReference type="OrthoDB" id="10403831at2759"/>
<evidence type="ECO:0000256" key="1">
    <source>
        <dbReference type="SAM" id="MobiDB-lite"/>
    </source>
</evidence>
<feature type="region of interest" description="Disordered" evidence="1">
    <location>
        <begin position="250"/>
        <end position="338"/>
    </location>
</feature>
<dbReference type="EMBL" id="VIIS01001180">
    <property type="protein sequence ID" value="KAF0301250.1"/>
    <property type="molecule type" value="Genomic_DNA"/>
</dbReference>
<keyword evidence="2" id="KW-1133">Transmembrane helix</keyword>
<evidence type="ECO:0000313" key="4">
    <source>
        <dbReference type="Proteomes" id="UP000440578"/>
    </source>
</evidence>
<feature type="transmembrane region" description="Helical" evidence="2">
    <location>
        <begin position="215"/>
        <end position="239"/>
    </location>
</feature>
<evidence type="ECO:0000313" key="3">
    <source>
        <dbReference type="EMBL" id="KAF0301250.1"/>
    </source>
</evidence>
<name>A0A6A4WC77_AMPAM</name>
<protein>
    <submittedName>
        <fullName evidence="3">Uncharacterized protein</fullName>
    </submittedName>
</protein>
<keyword evidence="4" id="KW-1185">Reference proteome</keyword>
<dbReference type="Proteomes" id="UP000440578">
    <property type="component" value="Unassembled WGS sequence"/>
</dbReference>
<evidence type="ECO:0000256" key="2">
    <source>
        <dbReference type="SAM" id="Phobius"/>
    </source>
</evidence>
<organism evidence="3 4">
    <name type="scientific">Amphibalanus amphitrite</name>
    <name type="common">Striped barnacle</name>
    <name type="synonym">Balanus amphitrite</name>
    <dbReference type="NCBI Taxonomy" id="1232801"/>
    <lineage>
        <taxon>Eukaryota</taxon>
        <taxon>Metazoa</taxon>
        <taxon>Ecdysozoa</taxon>
        <taxon>Arthropoda</taxon>
        <taxon>Crustacea</taxon>
        <taxon>Multicrustacea</taxon>
        <taxon>Cirripedia</taxon>
        <taxon>Thoracica</taxon>
        <taxon>Thoracicalcarea</taxon>
        <taxon>Balanomorpha</taxon>
        <taxon>Balanoidea</taxon>
        <taxon>Balanidae</taxon>
        <taxon>Amphibalaninae</taxon>
        <taxon>Amphibalanus</taxon>
    </lineage>
</organism>
<sequence>MLSHDHEMRVRLVYIVFATCLSSPSTTRGTEPDGLFFTDQWDHRTKREDVLVPDWILAEGCRVENCAELTGREAPESYRNSSLVRISAPLLVTSPRPMRVRFPGGKEVALSSTELRNHLANALCCLVNDVTHVPDRASRLKLMTAFYETIISWLEELLIPALATEQYVSVEEREAVSRLAKDLGVLQQGRYVPAFYLDVTEAREREEERLHLQTIGLIVACAVGSLLLTVGLLFCVVLARGKKRLVAQQQGETEPLLERLPPTQTSADTPPPTQTSAGGESTPEASSLGQAVVSAARLDRDTPDPYSADSASIREITVTLDETPVTSGSGVTEPSSPR</sequence>
<comment type="caution">
    <text evidence="3">The sequence shown here is derived from an EMBL/GenBank/DDBJ whole genome shotgun (WGS) entry which is preliminary data.</text>
</comment>
<gene>
    <name evidence="3" type="ORF">FJT64_026393</name>
</gene>
<accession>A0A6A4WC77</accession>
<proteinExistence type="predicted"/>
<keyword evidence="2" id="KW-0472">Membrane</keyword>
<reference evidence="3 4" key="1">
    <citation type="submission" date="2019-07" db="EMBL/GenBank/DDBJ databases">
        <title>Draft genome assembly of a fouling barnacle, Amphibalanus amphitrite (Darwin, 1854): The first reference genome for Thecostraca.</title>
        <authorList>
            <person name="Kim W."/>
        </authorList>
    </citation>
    <scope>NUCLEOTIDE SEQUENCE [LARGE SCALE GENOMIC DNA]</scope>
    <source>
        <strain evidence="3">SNU_AA5</strain>
        <tissue evidence="3">Soma without cirri and trophi</tissue>
    </source>
</reference>
<keyword evidence="2" id="KW-0812">Transmembrane</keyword>